<feature type="region of interest" description="Disordered" evidence="1">
    <location>
        <begin position="51"/>
        <end position="110"/>
    </location>
</feature>
<evidence type="ECO:0000313" key="2">
    <source>
        <dbReference type="EMBL" id="ODM93814.1"/>
    </source>
</evidence>
<feature type="compositionally biased region" description="Polar residues" evidence="1">
    <location>
        <begin position="98"/>
        <end position="109"/>
    </location>
</feature>
<evidence type="ECO:0000313" key="3">
    <source>
        <dbReference type="Proteomes" id="UP000094527"/>
    </source>
</evidence>
<sequence length="263" mass="29145">MTTFPFLCELLPGAVPSLVYTSLTLSTPSSSSNSIKNRIFVPKHPIQSLEATTISPSSSSSSIAPIPSGSNNNEMLSSTSVTSSSSSSSSSNGLDPISITTDDPLSQPSPRIFRRSARNFRSIPHPREIVSRLFEEILVCPNHHTRVDKMLRESDSDLGFATRCNFPGVAFFEQYSEHNYSLPLRVDEVVFSQVPRLQRHLVILANSVVNSLKPIFPTETILEWIEQNMWEAWKALDKLEKAGDTLRNIQVCEKTCSESTKNG</sequence>
<accession>A0A1D2MLU1</accession>
<keyword evidence="3" id="KW-1185">Reference proteome</keyword>
<evidence type="ECO:0000256" key="1">
    <source>
        <dbReference type="SAM" id="MobiDB-lite"/>
    </source>
</evidence>
<organism evidence="2 3">
    <name type="scientific">Orchesella cincta</name>
    <name type="common">Springtail</name>
    <name type="synonym">Podura cincta</name>
    <dbReference type="NCBI Taxonomy" id="48709"/>
    <lineage>
        <taxon>Eukaryota</taxon>
        <taxon>Metazoa</taxon>
        <taxon>Ecdysozoa</taxon>
        <taxon>Arthropoda</taxon>
        <taxon>Hexapoda</taxon>
        <taxon>Collembola</taxon>
        <taxon>Entomobryomorpha</taxon>
        <taxon>Entomobryoidea</taxon>
        <taxon>Orchesellidae</taxon>
        <taxon>Orchesellinae</taxon>
        <taxon>Orchesella</taxon>
    </lineage>
</organism>
<dbReference type="EMBL" id="LJIJ01000907">
    <property type="protein sequence ID" value="ODM93814.1"/>
    <property type="molecule type" value="Genomic_DNA"/>
</dbReference>
<reference evidence="2 3" key="1">
    <citation type="journal article" date="2016" name="Genome Biol. Evol.">
        <title>Gene Family Evolution Reflects Adaptation to Soil Environmental Stressors in the Genome of the Collembolan Orchesella cincta.</title>
        <authorList>
            <person name="Faddeeva-Vakhrusheva A."/>
            <person name="Derks M.F."/>
            <person name="Anvar S.Y."/>
            <person name="Agamennone V."/>
            <person name="Suring W."/>
            <person name="Smit S."/>
            <person name="van Straalen N.M."/>
            <person name="Roelofs D."/>
        </authorList>
    </citation>
    <scope>NUCLEOTIDE SEQUENCE [LARGE SCALE GENOMIC DNA]</scope>
    <source>
        <tissue evidence="2">Mixed pool</tissue>
    </source>
</reference>
<gene>
    <name evidence="2" type="ORF">Ocin01_12869</name>
</gene>
<dbReference type="OrthoDB" id="10023921at2759"/>
<proteinExistence type="predicted"/>
<comment type="caution">
    <text evidence="2">The sequence shown here is derived from an EMBL/GenBank/DDBJ whole genome shotgun (WGS) entry which is preliminary data.</text>
</comment>
<dbReference type="Proteomes" id="UP000094527">
    <property type="component" value="Unassembled WGS sequence"/>
</dbReference>
<dbReference type="AlphaFoldDB" id="A0A1D2MLU1"/>
<feature type="compositionally biased region" description="Low complexity" evidence="1">
    <location>
        <begin position="54"/>
        <end position="91"/>
    </location>
</feature>
<name>A0A1D2MLU1_ORCCI</name>
<protein>
    <submittedName>
        <fullName evidence="2">Uncharacterized protein</fullName>
    </submittedName>
</protein>